<sequence>MVVHVGPSIAHVLSATQRNEIMLAVMKRSENDLRQAIALSPHEIHGRDSGGWTALHLSVNWPTGMLILIEAGADVDCVGTVVGRSLLDIGIGIDSVELLRILGEADCSFAKGSDSCQWYYLRTLELYDPRIIAREEYGHGPISHHGRSSLYSKLSTASTTMAQLLVIFIANRRERLCNLAFEKVPSSVLARLFPRKTDEPYIIDEKASRLAQELTSRGIAVPPALNPGKRGETGYHAISGRPELAEILWNAGFRDVNGRDSCNMTPLMCCPIETLLRFIDWCLGKGFALNLDIEQDRAWYSGNADELDGLRPGQPLETESVYCKIYALGSLEKYHRSAQKPFVDMLVSCETDRPIAQKIFMASPTDSCICACSISGCTTRTFLFKGFNDLRGRPCSGYLTTRDMIKFYSDFEDVCSSLDAAEYLRLITFERLGLTHTCCRPHWARHSQKSHICIGREQRNTVQFSRPMSLSEIEEIRDEELADLQKLAELLVEFEAKVVELDLPIPDFISQYWEPRMEQVLQENEGSLDKETLRELGMKIYSSEGTADL</sequence>
<comment type="caution">
    <text evidence="2">The sequence shown here is derived from an EMBL/GenBank/DDBJ whole genome shotgun (WGS) entry which is preliminary data.</text>
</comment>
<evidence type="ECO:0008006" key="4">
    <source>
        <dbReference type="Google" id="ProtNLM"/>
    </source>
</evidence>
<dbReference type="OrthoDB" id="1577640at2759"/>
<dbReference type="SUPFAM" id="SSF48403">
    <property type="entry name" value="Ankyrin repeat"/>
    <property type="match status" value="1"/>
</dbReference>
<reference evidence="2" key="1">
    <citation type="submission" date="2021-03" db="EMBL/GenBank/DDBJ databases">
        <authorList>
            <person name="Tagirdzhanova G."/>
        </authorList>
    </citation>
    <scope>NUCLEOTIDE SEQUENCE</scope>
</reference>
<protein>
    <recommendedName>
        <fullName evidence="4">Ankyrin</fullName>
    </recommendedName>
</protein>
<feature type="coiled-coil region" evidence="1">
    <location>
        <begin position="470"/>
        <end position="497"/>
    </location>
</feature>
<proteinExistence type="predicted"/>
<evidence type="ECO:0000313" key="3">
    <source>
        <dbReference type="Proteomes" id="UP000664521"/>
    </source>
</evidence>
<dbReference type="Gene3D" id="1.25.40.20">
    <property type="entry name" value="Ankyrin repeat-containing domain"/>
    <property type="match status" value="1"/>
</dbReference>
<dbReference type="EMBL" id="CAJPDS010000145">
    <property type="protein sequence ID" value="CAF9940102.1"/>
    <property type="molecule type" value="Genomic_DNA"/>
</dbReference>
<dbReference type="InterPro" id="IPR036770">
    <property type="entry name" value="Ankyrin_rpt-contain_sf"/>
</dbReference>
<dbReference type="Proteomes" id="UP000664521">
    <property type="component" value="Unassembled WGS sequence"/>
</dbReference>
<keyword evidence="1" id="KW-0175">Coiled coil</keyword>
<organism evidence="2 3">
    <name type="scientific">Heterodermia speciosa</name>
    <dbReference type="NCBI Taxonomy" id="116794"/>
    <lineage>
        <taxon>Eukaryota</taxon>
        <taxon>Fungi</taxon>
        <taxon>Dikarya</taxon>
        <taxon>Ascomycota</taxon>
        <taxon>Pezizomycotina</taxon>
        <taxon>Lecanoromycetes</taxon>
        <taxon>OSLEUM clade</taxon>
        <taxon>Lecanoromycetidae</taxon>
        <taxon>Caliciales</taxon>
        <taxon>Physciaceae</taxon>
        <taxon>Heterodermia</taxon>
    </lineage>
</organism>
<dbReference type="AlphaFoldDB" id="A0A8H3J3K9"/>
<name>A0A8H3J3K9_9LECA</name>
<gene>
    <name evidence="2" type="ORF">HETSPECPRED_002166</name>
</gene>
<accession>A0A8H3J3K9</accession>
<evidence type="ECO:0000256" key="1">
    <source>
        <dbReference type="SAM" id="Coils"/>
    </source>
</evidence>
<evidence type="ECO:0000313" key="2">
    <source>
        <dbReference type="EMBL" id="CAF9940102.1"/>
    </source>
</evidence>
<keyword evidence="3" id="KW-1185">Reference proteome</keyword>